<name>A0A6J4UY52_9BACT</name>
<proteinExistence type="predicted"/>
<gene>
    <name evidence="2" type="ORF">AVDCRST_MAG33-1852</name>
</gene>
<dbReference type="EMBL" id="CADCWK010000198">
    <property type="protein sequence ID" value="CAA9563308.1"/>
    <property type="molecule type" value="Genomic_DNA"/>
</dbReference>
<evidence type="ECO:0000313" key="2">
    <source>
        <dbReference type="EMBL" id="CAA9563308.1"/>
    </source>
</evidence>
<feature type="region of interest" description="Disordered" evidence="1">
    <location>
        <begin position="1"/>
        <end position="43"/>
    </location>
</feature>
<sequence length="43" mass="4754">MTGWPAGRSRRRDAIGQLRKGDLTETLANTRDQDEDAPGGVER</sequence>
<accession>A0A6J4UY52</accession>
<dbReference type="AlphaFoldDB" id="A0A6J4UY52"/>
<protein>
    <submittedName>
        <fullName evidence="2">Uncharacterized protein</fullName>
    </submittedName>
</protein>
<organism evidence="2">
    <name type="scientific">uncultured Thermomicrobiales bacterium</name>
    <dbReference type="NCBI Taxonomy" id="1645740"/>
    <lineage>
        <taxon>Bacteria</taxon>
        <taxon>Pseudomonadati</taxon>
        <taxon>Thermomicrobiota</taxon>
        <taxon>Thermomicrobia</taxon>
        <taxon>Thermomicrobiales</taxon>
        <taxon>environmental samples</taxon>
    </lineage>
</organism>
<evidence type="ECO:0000256" key="1">
    <source>
        <dbReference type="SAM" id="MobiDB-lite"/>
    </source>
</evidence>
<reference evidence="2" key="1">
    <citation type="submission" date="2020-02" db="EMBL/GenBank/DDBJ databases">
        <authorList>
            <person name="Meier V. D."/>
        </authorList>
    </citation>
    <scope>NUCLEOTIDE SEQUENCE</scope>
    <source>
        <strain evidence="2">AVDCRST_MAG33</strain>
    </source>
</reference>